<dbReference type="RefSeq" id="WP_394823853.1">
    <property type="nucleotide sequence ID" value="NZ_CP089984.1"/>
</dbReference>
<accession>A0ABZ2LWL1</accession>
<sequence length="144" mass="14145">MNDSVLRYMPLVVGLFISATSVGCSSSSSNPGPSDGGDTKSDGGGAGDDAGGGSAACRHIGDVCSGQGSCSNGLRCEQTGSNGFCAPDRNEGCGGIAGSSCTGAARNCMNVAGAADYGLCMTDAEKACACAKNAKLFYDDDCKP</sequence>
<feature type="region of interest" description="Disordered" evidence="1">
    <location>
        <begin position="25"/>
        <end position="54"/>
    </location>
</feature>
<dbReference type="Proteomes" id="UP001370348">
    <property type="component" value="Chromosome"/>
</dbReference>
<feature type="compositionally biased region" description="Gly residues" evidence="1">
    <location>
        <begin position="42"/>
        <end position="54"/>
    </location>
</feature>
<dbReference type="EMBL" id="CP089984">
    <property type="protein sequence ID" value="WXB14233.1"/>
    <property type="molecule type" value="Genomic_DNA"/>
</dbReference>
<organism evidence="2 3">
    <name type="scientific">Pendulispora albinea</name>
    <dbReference type="NCBI Taxonomy" id="2741071"/>
    <lineage>
        <taxon>Bacteria</taxon>
        <taxon>Pseudomonadati</taxon>
        <taxon>Myxococcota</taxon>
        <taxon>Myxococcia</taxon>
        <taxon>Myxococcales</taxon>
        <taxon>Sorangiineae</taxon>
        <taxon>Pendulisporaceae</taxon>
        <taxon>Pendulispora</taxon>
    </lineage>
</organism>
<keyword evidence="3" id="KW-1185">Reference proteome</keyword>
<reference evidence="2 3" key="1">
    <citation type="submission" date="2021-12" db="EMBL/GenBank/DDBJ databases">
        <title>Discovery of the Pendulisporaceae a myxobacterial family with distinct sporulation behavior and unique specialized metabolism.</title>
        <authorList>
            <person name="Garcia R."/>
            <person name="Popoff A."/>
            <person name="Bader C.D."/>
            <person name="Loehr J."/>
            <person name="Walesch S."/>
            <person name="Walt C."/>
            <person name="Boldt J."/>
            <person name="Bunk B."/>
            <person name="Haeckl F.J.F.P.J."/>
            <person name="Gunesch A.P."/>
            <person name="Birkelbach J."/>
            <person name="Nuebel U."/>
            <person name="Pietschmann T."/>
            <person name="Bach T."/>
            <person name="Mueller R."/>
        </authorList>
    </citation>
    <scope>NUCLEOTIDE SEQUENCE [LARGE SCALE GENOMIC DNA]</scope>
    <source>
        <strain evidence="2 3">MSr11954</strain>
    </source>
</reference>
<evidence type="ECO:0000313" key="2">
    <source>
        <dbReference type="EMBL" id="WXB14233.1"/>
    </source>
</evidence>
<evidence type="ECO:0000256" key="1">
    <source>
        <dbReference type="SAM" id="MobiDB-lite"/>
    </source>
</evidence>
<name>A0ABZ2LWL1_9BACT</name>
<gene>
    <name evidence="2" type="ORF">LZC94_41210</name>
</gene>
<proteinExistence type="predicted"/>
<evidence type="ECO:0000313" key="3">
    <source>
        <dbReference type="Proteomes" id="UP001370348"/>
    </source>
</evidence>
<dbReference type="PROSITE" id="PS51257">
    <property type="entry name" value="PROKAR_LIPOPROTEIN"/>
    <property type="match status" value="1"/>
</dbReference>
<protein>
    <submittedName>
        <fullName evidence="2">Uncharacterized protein</fullName>
    </submittedName>
</protein>